<keyword evidence="1" id="KW-0812">Transmembrane</keyword>
<keyword evidence="1" id="KW-0472">Membrane</keyword>
<gene>
    <name evidence="2" type="ORF">NC653_030631</name>
</gene>
<evidence type="ECO:0000256" key="1">
    <source>
        <dbReference type="SAM" id="Phobius"/>
    </source>
</evidence>
<name>A0AAD6LWF7_9ROSI</name>
<accession>A0AAD6LWF7</accession>
<keyword evidence="1" id="KW-1133">Transmembrane helix</keyword>
<proteinExistence type="predicted"/>
<evidence type="ECO:0000313" key="2">
    <source>
        <dbReference type="EMBL" id="KAJ6974578.1"/>
    </source>
</evidence>
<dbReference type="EMBL" id="JAQIZT010000013">
    <property type="protein sequence ID" value="KAJ6974578.1"/>
    <property type="molecule type" value="Genomic_DNA"/>
</dbReference>
<feature type="transmembrane region" description="Helical" evidence="1">
    <location>
        <begin position="136"/>
        <end position="157"/>
    </location>
</feature>
<dbReference type="AlphaFoldDB" id="A0AAD6LWF7"/>
<protein>
    <submittedName>
        <fullName evidence="2">Uncharacterized protein</fullName>
    </submittedName>
</protein>
<organism evidence="2 3">
    <name type="scientific">Populus alba x Populus x berolinensis</name>
    <dbReference type="NCBI Taxonomy" id="444605"/>
    <lineage>
        <taxon>Eukaryota</taxon>
        <taxon>Viridiplantae</taxon>
        <taxon>Streptophyta</taxon>
        <taxon>Embryophyta</taxon>
        <taxon>Tracheophyta</taxon>
        <taxon>Spermatophyta</taxon>
        <taxon>Magnoliopsida</taxon>
        <taxon>eudicotyledons</taxon>
        <taxon>Gunneridae</taxon>
        <taxon>Pentapetalae</taxon>
        <taxon>rosids</taxon>
        <taxon>fabids</taxon>
        <taxon>Malpighiales</taxon>
        <taxon>Salicaceae</taxon>
        <taxon>Saliceae</taxon>
        <taxon>Populus</taxon>
    </lineage>
</organism>
<reference evidence="2" key="1">
    <citation type="journal article" date="2023" name="Mol. Ecol. Resour.">
        <title>Chromosome-level genome assembly of a triploid poplar Populus alba 'Berolinensis'.</title>
        <authorList>
            <person name="Chen S."/>
            <person name="Yu Y."/>
            <person name="Wang X."/>
            <person name="Wang S."/>
            <person name="Zhang T."/>
            <person name="Zhou Y."/>
            <person name="He R."/>
            <person name="Meng N."/>
            <person name="Wang Y."/>
            <person name="Liu W."/>
            <person name="Liu Z."/>
            <person name="Liu J."/>
            <person name="Guo Q."/>
            <person name="Huang H."/>
            <person name="Sederoff R.R."/>
            <person name="Wang G."/>
            <person name="Qu G."/>
            <person name="Chen S."/>
        </authorList>
    </citation>
    <scope>NUCLEOTIDE SEQUENCE</scope>
    <source>
        <strain evidence="2">SC-2020</strain>
    </source>
</reference>
<keyword evidence="3" id="KW-1185">Reference proteome</keyword>
<sequence>MRACTTAISTTTAPRIPRHSLQTRTENFKEVGSFLLSSLERKHTSKKYGVLGTALLQSSQPRKKTYKQKFSQIHSPGLSKLGTVLPSIEMRGLHGNFRLDELVSTVIKQEPWWMTATLVIVDTYAFVHTVSHRIPFIFHSLIPYMVVMVGVILEALINQNQ</sequence>
<dbReference type="Proteomes" id="UP001164929">
    <property type="component" value="Chromosome 13"/>
</dbReference>
<comment type="caution">
    <text evidence="2">The sequence shown here is derived from an EMBL/GenBank/DDBJ whole genome shotgun (WGS) entry which is preliminary data.</text>
</comment>
<evidence type="ECO:0000313" key="3">
    <source>
        <dbReference type="Proteomes" id="UP001164929"/>
    </source>
</evidence>